<dbReference type="RefSeq" id="WP_200393243.1">
    <property type="nucleotide sequence ID" value="NZ_CP066831.1"/>
</dbReference>
<dbReference type="AlphaFoldDB" id="A0A7T7HZ72"/>
<sequence>MPDRPTPLTLPDLAPDARAWLDTATARIASDPHAVRAAFPAAARRCGKALADQVRAALLLALPLRGSDLAAEVTGLYRHGDATEQRAVLYALPLLDAADPDLGDRALPVTREALRSNDTILVETALGPYAARHLDADAFRQAVLKCVFCEIPLDRISGLAERMDPELIRMLTDFARERIAAGRPDPTDITSLTGPTPQAPPRDERVSEGAA</sequence>
<accession>A0A7T7HZ72</accession>
<gene>
    <name evidence="2" type="ORF">JEQ17_00200</name>
</gene>
<organism evidence="2 3">
    <name type="scientific">Streptomyces liliifuscus</name>
    <dbReference type="NCBI Taxonomy" id="2797636"/>
    <lineage>
        <taxon>Bacteria</taxon>
        <taxon>Bacillati</taxon>
        <taxon>Actinomycetota</taxon>
        <taxon>Actinomycetes</taxon>
        <taxon>Kitasatosporales</taxon>
        <taxon>Streptomycetaceae</taxon>
        <taxon>Streptomyces</taxon>
    </lineage>
</organism>
<dbReference type="Proteomes" id="UP000595636">
    <property type="component" value="Chromosome"/>
</dbReference>
<proteinExistence type="predicted"/>
<dbReference type="InterPro" id="IPR047715">
    <property type="entry name" value="EboA_dom"/>
</dbReference>
<evidence type="ECO:0000313" key="2">
    <source>
        <dbReference type="EMBL" id="QQM38079.1"/>
    </source>
</evidence>
<feature type="compositionally biased region" description="Basic and acidic residues" evidence="1">
    <location>
        <begin position="201"/>
        <end position="211"/>
    </location>
</feature>
<evidence type="ECO:0000313" key="3">
    <source>
        <dbReference type="Proteomes" id="UP000595636"/>
    </source>
</evidence>
<evidence type="ECO:0000256" key="1">
    <source>
        <dbReference type="SAM" id="MobiDB-lite"/>
    </source>
</evidence>
<dbReference type="EMBL" id="CP066831">
    <property type="protein sequence ID" value="QQM38079.1"/>
    <property type="molecule type" value="Genomic_DNA"/>
</dbReference>
<dbReference type="NCBIfam" id="NF035938">
    <property type="entry name" value="EboA_domain"/>
    <property type="match status" value="1"/>
</dbReference>
<dbReference type="KEGG" id="slf:JEQ17_00200"/>
<feature type="region of interest" description="Disordered" evidence="1">
    <location>
        <begin position="180"/>
        <end position="211"/>
    </location>
</feature>
<protein>
    <submittedName>
        <fullName evidence="2">EboA domain-containing protein</fullName>
    </submittedName>
</protein>
<name>A0A7T7HZ72_9ACTN</name>
<keyword evidence="3" id="KW-1185">Reference proteome</keyword>
<reference evidence="2 3" key="1">
    <citation type="submission" date="2020-12" db="EMBL/GenBank/DDBJ databases">
        <title>A novel species.</title>
        <authorList>
            <person name="Li K."/>
        </authorList>
    </citation>
    <scope>NUCLEOTIDE SEQUENCE [LARGE SCALE GENOMIC DNA]</scope>
    <source>
        <strain evidence="2 3">ZYC-3</strain>
    </source>
</reference>